<dbReference type="Pfam" id="PF01420">
    <property type="entry name" value="Methylase_S"/>
    <property type="match status" value="2"/>
</dbReference>
<keyword evidence="3" id="KW-0238">DNA-binding</keyword>
<keyword evidence="7" id="KW-1185">Reference proteome</keyword>
<keyword evidence="4" id="KW-0175">Coiled coil</keyword>
<dbReference type="InterPro" id="IPR044946">
    <property type="entry name" value="Restrct_endonuc_typeI_TRD_sf"/>
</dbReference>
<dbReference type="InterPro" id="IPR000055">
    <property type="entry name" value="Restrct_endonuc_typeI_TRD"/>
</dbReference>
<dbReference type="Gene3D" id="3.90.220.20">
    <property type="entry name" value="DNA methylase specificity domains"/>
    <property type="match status" value="2"/>
</dbReference>
<feature type="domain" description="Type I restriction modification DNA specificity" evidence="5">
    <location>
        <begin position="182"/>
        <end position="363"/>
    </location>
</feature>
<gene>
    <name evidence="6" type="ORF">SAMN05216490_0036</name>
</gene>
<evidence type="ECO:0000313" key="6">
    <source>
        <dbReference type="EMBL" id="SDR83891.1"/>
    </source>
</evidence>
<feature type="domain" description="Type I restriction modification DNA specificity" evidence="5">
    <location>
        <begin position="35"/>
        <end position="114"/>
    </location>
</feature>
<dbReference type="STRING" id="652787.SAMN05216490_0036"/>
<name>A0A1H1MAR6_MUCMA</name>
<organism evidence="6 7">
    <name type="scientific">Mucilaginibacter mallensis</name>
    <dbReference type="NCBI Taxonomy" id="652787"/>
    <lineage>
        <taxon>Bacteria</taxon>
        <taxon>Pseudomonadati</taxon>
        <taxon>Bacteroidota</taxon>
        <taxon>Sphingobacteriia</taxon>
        <taxon>Sphingobacteriales</taxon>
        <taxon>Sphingobacteriaceae</taxon>
        <taxon>Mucilaginibacter</taxon>
    </lineage>
</organism>
<evidence type="ECO:0000256" key="2">
    <source>
        <dbReference type="ARBA" id="ARBA00022747"/>
    </source>
</evidence>
<proteinExistence type="inferred from homology"/>
<dbReference type="InterPro" id="IPR051212">
    <property type="entry name" value="Type-I_RE_S_subunit"/>
</dbReference>
<dbReference type="PANTHER" id="PTHR43140:SF1">
    <property type="entry name" value="TYPE I RESTRICTION ENZYME ECOKI SPECIFICITY SUBUNIT"/>
    <property type="match status" value="1"/>
</dbReference>
<evidence type="ECO:0000313" key="7">
    <source>
        <dbReference type="Proteomes" id="UP000199679"/>
    </source>
</evidence>
<dbReference type="GO" id="GO:0009307">
    <property type="term" value="P:DNA restriction-modification system"/>
    <property type="evidence" value="ECO:0007669"/>
    <property type="project" value="UniProtKB-KW"/>
</dbReference>
<evidence type="ECO:0000256" key="3">
    <source>
        <dbReference type="ARBA" id="ARBA00023125"/>
    </source>
</evidence>
<evidence type="ECO:0000256" key="4">
    <source>
        <dbReference type="SAM" id="Coils"/>
    </source>
</evidence>
<accession>A0A1H1MAR6</accession>
<evidence type="ECO:0000259" key="5">
    <source>
        <dbReference type="Pfam" id="PF01420"/>
    </source>
</evidence>
<dbReference type="GO" id="GO:0003677">
    <property type="term" value="F:DNA binding"/>
    <property type="evidence" value="ECO:0007669"/>
    <property type="project" value="UniProtKB-KW"/>
</dbReference>
<dbReference type="REBASE" id="162906">
    <property type="entry name" value="S.MmaMP1X4ORF37P"/>
</dbReference>
<comment type="similarity">
    <text evidence="1">Belongs to the type-I restriction system S methylase family.</text>
</comment>
<feature type="coiled-coil region" evidence="4">
    <location>
        <begin position="339"/>
        <end position="366"/>
    </location>
</feature>
<dbReference type="SUPFAM" id="SSF116734">
    <property type="entry name" value="DNA methylase specificity domain"/>
    <property type="match status" value="2"/>
</dbReference>
<dbReference type="Proteomes" id="UP000199679">
    <property type="component" value="Chromosome I"/>
</dbReference>
<protein>
    <submittedName>
        <fullName evidence="6">Type I restriction enzyme, S subunit</fullName>
    </submittedName>
</protein>
<reference evidence="6 7" key="1">
    <citation type="submission" date="2016-10" db="EMBL/GenBank/DDBJ databases">
        <authorList>
            <person name="de Groot N.N."/>
        </authorList>
    </citation>
    <scope>NUCLEOTIDE SEQUENCE [LARGE SCALE GENOMIC DNA]</scope>
    <source>
        <strain evidence="6 7">MP1X4</strain>
    </source>
</reference>
<sequence length="515" mass="58898">MDIEVLESQNITQFADPYSTVISSINDLFVVWDGSRSGLVFKGMAGAVGSTLMCLTPIGINNTYLYYFLKLQFYYFNQNTTGDSIPHINSDLFYDLEIPFPPMEEQIDIVNLIEEKWVKFENDINKSNSELIQSLRNYLSELNSNLAETELNKIHSLEDFKNSVLDYAVSGKLSNKRSDEYEEYPKIRLGEVLTSINYGTAKPSKKNTDGTAIIRIPNLKNFYIDLSDLKYSHLTEDEYNSLKLEIGDILLIRSNGSVNLLGRSCIITDKEKGLAFAGYLLRLRLNHAKILSEFLNYSLHSPVVRRQIESGGRSSSGVNNINTDEVKNLTIYLPEITEQREIVSNIEKLLVKIEEAEEKNKLTSQLFDNLYQSILNMAFSGGFSSANPIDQSFSTIIRQLEIEKENKLNEIKLLQKAQSTLLNEKFMSSKDHEKVKDFIKKYSVEQYGKSDFILSDEDIRNIKIKTQDSFKDFDSDDFSSIFLEMVQSKVTPTDDLPFFITVKNDEKIGFQIRKS</sequence>
<dbReference type="CDD" id="cd17517">
    <property type="entry name" value="RMtype1_S_EcoKI_StySPI-TRD2-CR2_like"/>
    <property type="match status" value="1"/>
</dbReference>
<dbReference type="EMBL" id="LT629740">
    <property type="protein sequence ID" value="SDR83891.1"/>
    <property type="molecule type" value="Genomic_DNA"/>
</dbReference>
<dbReference type="AlphaFoldDB" id="A0A1H1MAR6"/>
<keyword evidence="2" id="KW-0680">Restriction system</keyword>
<dbReference type="PANTHER" id="PTHR43140">
    <property type="entry name" value="TYPE-1 RESTRICTION ENZYME ECOKI SPECIFICITY PROTEIN"/>
    <property type="match status" value="1"/>
</dbReference>
<evidence type="ECO:0000256" key="1">
    <source>
        <dbReference type="ARBA" id="ARBA00010923"/>
    </source>
</evidence>